<feature type="domain" description="IraD/Gp25-like" evidence="1">
    <location>
        <begin position="39"/>
        <end position="139"/>
    </location>
</feature>
<proteinExistence type="predicted"/>
<dbReference type="SUPFAM" id="SSF160719">
    <property type="entry name" value="gpW/gp25-like"/>
    <property type="match status" value="1"/>
</dbReference>
<evidence type="ECO:0000313" key="3">
    <source>
        <dbReference type="Proteomes" id="UP000254266"/>
    </source>
</evidence>
<dbReference type="Gene3D" id="3.10.450.40">
    <property type="match status" value="1"/>
</dbReference>
<dbReference type="EMBL" id="QFXC01000008">
    <property type="protein sequence ID" value="RDH83844.1"/>
    <property type="molecule type" value="Genomic_DNA"/>
</dbReference>
<gene>
    <name evidence="2" type="primary">tssE</name>
    <name evidence="2" type="ORF">DIZ80_06835</name>
</gene>
<sequence length="165" mass="19272">MARLDKKKKLRPSILDRLIDNDPDNNVEVDPDQHQKLKELRNSVRRDLENLLNTRFRMIEPDSELTEIQSSLLNYGLPDLATVNIADSEKREEFIQHLETILIEYEPRFKSVKVRYMDNSDSLDRTLRFRIDATLYADPSPEMVVFDSILEPVTRTVSVEETSHG</sequence>
<protein>
    <submittedName>
        <fullName evidence="2">Type VI secretion system baseplate subunit TssE</fullName>
    </submittedName>
</protein>
<dbReference type="PANTHER" id="PTHR38595">
    <property type="entry name" value="CYTOPLASMIC PROTEIN-RELATED"/>
    <property type="match status" value="1"/>
</dbReference>
<accession>A0A370DHK5</accession>
<dbReference type="PANTHER" id="PTHR38595:SF1">
    <property type="entry name" value="TYPE VI SECRETION SYSTEM COMPONENT TSSE1"/>
    <property type="match status" value="1"/>
</dbReference>
<keyword evidence="3" id="KW-1185">Reference proteome</keyword>
<reference evidence="2 3" key="1">
    <citation type="journal article" date="2018" name="ISME J.">
        <title>Endosymbiont genomes yield clues of tubeworm success.</title>
        <authorList>
            <person name="Li Y."/>
            <person name="Liles M.R."/>
            <person name="Halanych K.M."/>
        </authorList>
    </citation>
    <scope>NUCLEOTIDE SEQUENCE [LARGE SCALE GENOMIC DNA]</scope>
    <source>
        <strain evidence="2">A1464</strain>
    </source>
</reference>
<name>A0A370DHK5_9GAMM</name>
<dbReference type="Pfam" id="PF04965">
    <property type="entry name" value="GPW_gp25"/>
    <property type="match status" value="1"/>
</dbReference>
<evidence type="ECO:0000313" key="2">
    <source>
        <dbReference type="EMBL" id="RDH83844.1"/>
    </source>
</evidence>
<dbReference type="NCBIfam" id="TIGR03357">
    <property type="entry name" value="VI_zyme"/>
    <property type="match status" value="1"/>
</dbReference>
<dbReference type="Proteomes" id="UP000254266">
    <property type="component" value="Unassembled WGS sequence"/>
</dbReference>
<dbReference type="InterPro" id="IPR017737">
    <property type="entry name" value="TssE1-like"/>
</dbReference>
<dbReference type="InterPro" id="IPR007048">
    <property type="entry name" value="IraD/Gp25-like"/>
</dbReference>
<organism evidence="2 3">
    <name type="scientific">endosymbiont of Galathealinum brachiosum</name>
    <dbReference type="NCBI Taxonomy" id="2200906"/>
    <lineage>
        <taxon>Bacteria</taxon>
        <taxon>Pseudomonadati</taxon>
        <taxon>Pseudomonadota</taxon>
        <taxon>Gammaproteobacteria</taxon>
        <taxon>sulfur-oxidizing symbionts</taxon>
    </lineage>
</organism>
<dbReference type="InterPro" id="IPR053176">
    <property type="entry name" value="T6SS_TssE1-like"/>
</dbReference>
<evidence type="ECO:0000259" key="1">
    <source>
        <dbReference type="Pfam" id="PF04965"/>
    </source>
</evidence>
<comment type="caution">
    <text evidence="2">The sequence shown here is derived from an EMBL/GenBank/DDBJ whole genome shotgun (WGS) entry which is preliminary data.</text>
</comment>
<dbReference type="AlphaFoldDB" id="A0A370DHK5"/>